<proteinExistence type="predicted"/>
<organism evidence="3 4">
    <name type="scientific">Liquorilactobacillus sucicola DSM 21376 = JCM 15457</name>
    <dbReference type="NCBI Taxonomy" id="1423806"/>
    <lineage>
        <taxon>Bacteria</taxon>
        <taxon>Bacillati</taxon>
        <taxon>Bacillota</taxon>
        <taxon>Bacilli</taxon>
        <taxon>Lactobacillales</taxon>
        <taxon>Lactobacillaceae</taxon>
        <taxon>Liquorilactobacillus</taxon>
    </lineage>
</organism>
<sequence length="235" mass="26962">MMVLIYFLIFILGSSSGSFAVCCGWRFANSYSLISYCSFCEACHIPLKKRYLVPLIGFLMQGGRCVFCHAKISAISFIVELLFGCYYLFLFALNSNKTVFPFLAALALWSLILAFQDFYSLTISNGLLWLGGFFLLLVNYSEFLRHLLDWKFILFFLIALAFFSYFQYLGLGDLIYIGFLFLLLGFYTTLYIILLGSSCAAFYQFFSLKKKIAFIPFLSLGLLIVLLWSKNIVIY</sequence>
<dbReference type="PANTHER" id="PTHR30487">
    <property type="entry name" value="TYPE 4 PREPILIN-LIKE PROTEINS LEADER PEPTIDE-PROCESSING ENZYME"/>
    <property type="match status" value="1"/>
</dbReference>
<keyword evidence="1" id="KW-0472">Membrane</keyword>
<dbReference type="eggNOG" id="COG1989">
    <property type="taxonomic scope" value="Bacteria"/>
</dbReference>
<reference evidence="3 4" key="1">
    <citation type="journal article" date="2015" name="Genome Announc.">
        <title>Expanding the biotechnology potential of lactobacilli through comparative genomics of 213 strains and associated genera.</title>
        <authorList>
            <person name="Sun Z."/>
            <person name="Harris H.M."/>
            <person name="McCann A."/>
            <person name="Guo C."/>
            <person name="Argimon S."/>
            <person name="Zhang W."/>
            <person name="Yang X."/>
            <person name="Jeffery I.B."/>
            <person name="Cooney J.C."/>
            <person name="Kagawa T.F."/>
            <person name="Liu W."/>
            <person name="Song Y."/>
            <person name="Salvetti E."/>
            <person name="Wrobel A."/>
            <person name="Rasinkangas P."/>
            <person name="Parkhill J."/>
            <person name="Rea M.C."/>
            <person name="O'Sullivan O."/>
            <person name="Ritari J."/>
            <person name="Douillard F.P."/>
            <person name="Paul Ross R."/>
            <person name="Yang R."/>
            <person name="Briner A.E."/>
            <person name="Felis G.E."/>
            <person name="de Vos W.M."/>
            <person name="Barrangou R."/>
            <person name="Klaenhammer T.R."/>
            <person name="Caufield P.W."/>
            <person name="Cui Y."/>
            <person name="Zhang H."/>
            <person name="O'Toole P.W."/>
        </authorList>
    </citation>
    <scope>NUCLEOTIDE SEQUENCE [LARGE SCALE GENOMIC DNA]</scope>
    <source>
        <strain evidence="3 4">DSM 21376</strain>
    </source>
</reference>
<dbReference type="InterPro" id="IPR050882">
    <property type="entry name" value="Prepilin_peptidase/N-MTase"/>
</dbReference>
<feature type="domain" description="Prepilin peptidase A24 N-terminal" evidence="2">
    <location>
        <begin position="11"/>
        <end position="91"/>
    </location>
</feature>
<keyword evidence="4" id="KW-1185">Reference proteome</keyword>
<feature type="transmembrane region" description="Helical" evidence="1">
    <location>
        <begin position="152"/>
        <end position="169"/>
    </location>
</feature>
<dbReference type="GO" id="GO:0004190">
    <property type="term" value="F:aspartic-type endopeptidase activity"/>
    <property type="evidence" value="ECO:0007669"/>
    <property type="project" value="TreeGrafter"/>
</dbReference>
<feature type="transmembrane region" description="Helical" evidence="1">
    <location>
        <begin position="212"/>
        <end position="229"/>
    </location>
</feature>
<dbReference type="PATRIC" id="fig|1423806.3.peg.1567"/>
<dbReference type="RefSeq" id="WP_034989689.1">
    <property type="nucleotide sequence ID" value="NZ_AYZF01000016.1"/>
</dbReference>
<dbReference type="Pfam" id="PF06750">
    <property type="entry name" value="A24_N_bact"/>
    <property type="match status" value="1"/>
</dbReference>
<protein>
    <recommendedName>
        <fullName evidence="2">Prepilin peptidase A24 N-terminal domain-containing protein</fullName>
    </recommendedName>
</protein>
<keyword evidence="1" id="KW-0812">Transmembrane</keyword>
<dbReference type="Proteomes" id="UP000050961">
    <property type="component" value="Unassembled WGS sequence"/>
</dbReference>
<evidence type="ECO:0000259" key="2">
    <source>
        <dbReference type="Pfam" id="PF06750"/>
    </source>
</evidence>
<dbReference type="EMBL" id="AYZF01000016">
    <property type="protein sequence ID" value="KRN05740.1"/>
    <property type="molecule type" value="Genomic_DNA"/>
</dbReference>
<keyword evidence="1" id="KW-1133">Transmembrane helix</keyword>
<evidence type="ECO:0000256" key="1">
    <source>
        <dbReference type="SAM" id="Phobius"/>
    </source>
</evidence>
<feature type="transmembrane region" description="Helical" evidence="1">
    <location>
        <begin position="99"/>
        <end position="115"/>
    </location>
</feature>
<dbReference type="PANTHER" id="PTHR30487:SF0">
    <property type="entry name" value="PREPILIN LEADER PEPTIDASE_N-METHYLTRANSFERASE-RELATED"/>
    <property type="match status" value="1"/>
</dbReference>
<dbReference type="GO" id="GO:0006465">
    <property type="term" value="P:signal peptide processing"/>
    <property type="evidence" value="ECO:0007669"/>
    <property type="project" value="TreeGrafter"/>
</dbReference>
<dbReference type="AlphaFoldDB" id="A0A023D078"/>
<accession>A0A023D078</accession>
<name>A0A023D078_9LACO</name>
<feature type="transmembrane region" description="Helical" evidence="1">
    <location>
        <begin position="72"/>
        <end position="92"/>
    </location>
</feature>
<dbReference type="OrthoDB" id="9789291at2"/>
<feature type="transmembrane region" description="Helical" evidence="1">
    <location>
        <begin position="175"/>
        <end position="203"/>
    </location>
</feature>
<dbReference type="InterPro" id="IPR010627">
    <property type="entry name" value="Prepilin_pept_A24_N"/>
</dbReference>
<comment type="caution">
    <text evidence="3">The sequence shown here is derived from an EMBL/GenBank/DDBJ whole genome shotgun (WGS) entry which is preliminary data.</text>
</comment>
<dbReference type="GO" id="GO:0005886">
    <property type="term" value="C:plasma membrane"/>
    <property type="evidence" value="ECO:0007669"/>
    <property type="project" value="TreeGrafter"/>
</dbReference>
<feature type="transmembrane region" description="Helical" evidence="1">
    <location>
        <begin position="121"/>
        <end position="140"/>
    </location>
</feature>
<dbReference type="STRING" id="1423806.FD15_GL001545"/>
<evidence type="ECO:0000313" key="3">
    <source>
        <dbReference type="EMBL" id="KRN05740.1"/>
    </source>
</evidence>
<evidence type="ECO:0000313" key="4">
    <source>
        <dbReference type="Proteomes" id="UP000050961"/>
    </source>
</evidence>
<gene>
    <name evidence="3" type="ORF">FD15_GL001545</name>
</gene>